<protein>
    <submittedName>
        <fullName evidence="1">15425_t:CDS:1</fullName>
    </submittedName>
</protein>
<organism evidence="1 2">
    <name type="scientific">Acaulospora colombiana</name>
    <dbReference type="NCBI Taxonomy" id="27376"/>
    <lineage>
        <taxon>Eukaryota</taxon>
        <taxon>Fungi</taxon>
        <taxon>Fungi incertae sedis</taxon>
        <taxon>Mucoromycota</taxon>
        <taxon>Glomeromycotina</taxon>
        <taxon>Glomeromycetes</taxon>
        <taxon>Diversisporales</taxon>
        <taxon>Acaulosporaceae</taxon>
        <taxon>Acaulospora</taxon>
    </lineage>
</organism>
<dbReference type="Proteomes" id="UP000789525">
    <property type="component" value="Unassembled WGS sequence"/>
</dbReference>
<dbReference type="EMBL" id="CAJVPT010039609">
    <property type="protein sequence ID" value="CAG8723232.1"/>
    <property type="molecule type" value="Genomic_DNA"/>
</dbReference>
<gene>
    <name evidence="1" type="ORF">ACOLOM_LOCUS11232</name>
</gene>
<name>A0ACA9PWN7_9GLOM</name>
<evidence type="ECO:0000313" key="1">
    <source>
        <dbReference type="EMBL" id="CAG8723232.1"/>
    </source>
</evidence>
<evidence type="ECO:0000313" key="2">
    <source>
        <dbReference type="Proteomes" id="UP000789525"/>
    </source>
</evidence>
<feature type="non-terminal residue" evidence="1">
    <location>
        <position position="1"/>
    </location>
</feature>
<feature type="non-terminal residue" evidence="1">
    <location>
        <position position="127"/>
    </location>
</feature>
<proteinExistence type="predicted"/>
<keyword evidence="2" id="KW-1185">Reference proteome</keyword>
<reference evidence="1" key="1">
    <citation type="submission" date="2021-06" db="EMBL/GenBank/DDBJ databases">
        <authorList>
            <person name="Kallberg Y."/>
            <person name="Tangrot J."/>
            <person name="Rosling A."/>
        </authorList>
    </citation>
    <scope>NUCLEOTIDE SEQUENCE</scope>
    <source>
        <strain evidence="1">CL356</strain>
    </source>
</reference>
<accession>A0ACA9PWN7</accession>
<sequence length="127" mass="14389">FRRYTQVLKGYNQRIGDDTLHSTEGIVLLSTGIYIIDTLNPFRIPNGEENDGRLLQISPLQFEWPKSFCTYNPPDTSSMPGDKNFGFMVWELLMANRVSSTRGGKHRGVNFNICSESQLEVGNDTLN</sequence>
<comment type="caution">
    <text evidence="1">The sequence shown here is derived from an EMBL/GenBank/DDBJ whole genome shotgun (WGS) entry which is preliminary data.</text>
</comment>